<dbReference type="CDD" id="cd08368">
    <property type="entry name" value="LIM"/>
    <property type="match status" value="2"/>
</dbReference>
<evidence type="ECO:0000256" key="6">
    <source>
        <dbReference type="SAM" id="MobiDB-lite"/>
    </source>
</evidence>
<feature type="region of interest" description="Disordered" evidence="6">
    <location>
        <begin position="30"/>
        <end position="50"/>
    </location>
</feature>
<dbReference type="InterPro" id="IPR001781">
    <property type="entry name" value="Znf_LIM"/>
</dbReference>
<accession>A0A7S3EEQ8</accession>
<dbReference type="Gene3D" id="2.10.110.10">
    <property type="entry name" value="Cysteine Rich Protein"/>
    <property type="match status" value="3"/>
</dbReference>
<name>A0A7S3EEQ8_9RHOD</name>
<feature type="domain" description="LIM zinc-binding" evidence="7">
    <location>
        <begin position="127"/>
        <end position="188"/>
    </location>
</feature>
<feature type="domain" description="LIM zinc-binding" evidence="7">
    <location>
        <begin position="65"/>
        <end position="126"/>
    </location>
</feature>
<evidence type="ECO:0000256" key="2">
    <source>
        <dbReference type="ARBA" id="ARBA00022737"/>
    </source>
</evidence>
<feature type="compositionally biased region" description="Basic and acidic residues" evidence="6">
    <location>
        <begin position="30"/>
        <end position="40"/>
    </location>
</feature>
<dbReference type="Pfam" id="PF00412">
    <property type="entry name" value="LIM"/>
    <property type="match status" value="3"/>
</dbReference>
<dbReference type="PANTHER" id="PTHR24205">
    <property type="entry name" value="FOUR AND A HALF LIM DOMAINS PROTEIN"/>
    <property type="match status" value="1"/>
</dbReference>
<protein>
    <recommendedName>
        <fullName evidence="7">LIM zinc-binding domain-containing protein</fullName>
    </recommendedName>
</protein>
<feature type="domain" description="LIM zinc-binding" evidence="7">
    <location>
        <begin position="189"/>
        <end position="250"/>
    </location>
</feature>
<dbReference type="PROSITE" id="PS50023">
    <property type="entry name" value="LIM_DOMAIN_2"/>
    <property type="match status" value="3"/>
</dbReference>
<proteinExistence type="predicted"/>
<dbReference type="GO" id="GO:0046872">
    <property type="term" value="F:metal ion binding"/>
    <property type="evidence" value="ECO:0007669"/>
    <property type="project" value="UniProtKB-KW"/>
</dbReference>
<dbReference type="PROSITE" id="PS00478">
    <property type="entry name" value="LIM_DOMAIN_1"/>
    <property type="match status" value="2"/>
</dbReference>
<evidence type="ECO:0000256" key="3">
    <source>
        <dbReference type="ARBA" id="ARBA00022833"/>
    </source>
</evidence>
<sequence length="326" mass="36196">MGVCGSKSTIDPVRDLKAEFESAKATDLDLRNGKNGEQMDVHVNGGENAGGAKMTMRNDSAHGDGRCVACSQAFSSGSTVVKNFGRKWHLEHYVCGACGTNEPIEENAYLVEDKLLCEDHYRKRDAEVCSACGEEILGEKVRAGEEGKSFHPSCYCCTECGTSLLQSDAFEHNGQLLCKKDFRKLTAERCTVCGDPLVDRRVVIISGNKRHEKCLKCKSCSRVIGRKEQYIDFEDEIYCEEHDPEKNLITCGVCGQSLLGKAYLNNMWGDLFCESHEEKLLECSNCGADTFQPDLRTAQDVLCSHCKSDPDAFQTKFPQVKLKIRV</sequence>
<dbReference type="SUPFAM" id="SSF57716">
    <property type="entry name" value="Glucocorticoid receptor-like (DNA-binding domain)"/>
    <property type="match status" value="2"/>
</dbReference>
<gene>
    <name evidence="8" type="ORF">RMAR00112_LOCUS14370</name>
</gene>
<keyword evidence="4 5" id="KW-0440">LIM domain</keyword>
<evidence type="ECO:0000256" key="1">
    <source>
        <dbReference type="ARBA" id="ARBA00022723"/>
    </source>
</evidence>
<reference evidence="8" key="1">
    <citation type="submission" date="2021-01" db="EMBL/GenBank/DDBJ databases">
        <authorList>
            <person name="Corre E."/>
            <person name="Pelletier E."/>
            <person name="Niang G."/>
            <person name="Scheremetjew M."/>
            <person name="Finn R."/>
            <person name="Kale V."/>
            <person name="Holt S."/>
            <person name="Cochrane G."/>
            <person name="Meng A."/>
            <person name="Brown T."/>
            <person name="Cohen L."/>
        </authorList>
    </citation>
    <scope>NUCLEOTIDE SEQUENCE</scope>
    <source>
        <strain evidence="8">CCMP 769</strain>
    </source>
</reference>
<evidence type="ECO:0000256" key="4">
    <source>
        <dbReference type="ARBA" id="ARBA00023038"/>
    </source>
</evidence>
<organism evidence="8">
    <name type="scientific">Rhodosorus marinus</name>
    <dbReference type="NCBI Taxonomy" id="101924"/>
    <lineage>
        <taxon>Eukaryota</taxon>
        <taxon>Rhodophyta</taxon>
        <taxon>Stylonematophyceae</taxon>
        <taxon>Stylonematales</taxon>
        <taxon>Stylonemataceae</taxon>
        <taxon>Rhodosorus</taxon>
    </lineage>
</organism>
<evidence type="ECO:0000313" key="8">
    <source>
        <dbReference type="EMBL" id="CAE0046391.1"/>
    </source>
</evidence>
<keyword evidence="1 5" id="KW-0479">Metal-binding</keyword>
<dbReference type="SMART" id="SM00132">
    <property type="entry name" value="LIM"/>
    <property type="match status" value="3"/>
</dbReference>
<dbReference type="PANTHER" id="PTHR24205:SF16">
    <property type="entry name" value="GH01042P-RELATED"/>
    <property type="match status" value="1"/>
</dbReference>
<evidence type="ECO:0000256" key="5">
    <source>
        <dbReference type="PROSITE-ProRule" id="PRU00125"/>
    </source>
</evidence>
<keyword evidence="3 5" id="KW-0862">Zinc</keyword>
<dbReference type="EMBL" id="HBHW01018712">
    <property type="protein sequence ID" value="CAE0046391.1"/>
    <property type="molecule type" value="Transcribed_RNA"/>
</dbReference>
<dbReference type="AlphaFoldDB" id="A0A7S3EEQ8"/>
<keyword evidence="2" id="KW-0677">Repeat</keyword>
<evidence type="ECO:0000259" key="7">
    <source>
        <dbReference type="PROSITE" id="PS50023"/>
    </source>
</evidence>